<evidence type="ECO:0000256" key="1">
    <source>
        <dbReference type="SAM" id="MobiDB-lite"/>
    </source>
</evidence>
<reference evidence="2" key="2">
    <citation type="submission" date="2016-05" db="EMBL/GenBank/DDBJ databases">
        <title>Comparative analysis highlights variable genome content of wheat rusts and divergence of the mating loci.</title>
        <authorList>
            <person name="Cuomo C.A."/>
            <person name="Bakkeren G."/>
            <person name="Szabo L."/>
            <person name="Khalil H."/>
            <person name="Joly D."/>
            <person name="Goldberg J."/>
            <person name="Young S."/>
            <person name="Zeng Q."/>
            <person name="Fellers J."/>
        </authorList>
    </citation>
    <scope>NUCLEOTIDE SEQUENCE [LARGE SCALE GENOMIC DNA]</scope>
    <source>
        <strain evidence="2">1-1 BBBD Race 1</strain>
    </source>
</reference>
<feature type="region of interest" description="Disordered" evidence="1">
    <location>
        <begin position="74"/>
        <end position="116"/>
    </location>
</feature>
<reference evidence="3" key="4">
    <citation type="submission" date="2025-05" db="UniProtKB">
        <authorList>
            <consortium name="EnsemblFungi"/>
        </authorList>
    </citation>
    <scope>IDENTIFICATION</scope>
    <source>
        <strain evidence="3">isolate 1-1 / race 1 (BBBD)</strain>
    </source>
</reference>
<dbReference type="VEuPathDB" id="FungiDB:PTTG_29995"/>
<keyword evidence="4" id="KW-1185">Reference proteome</keyword>
<dbReference type="AlphaFoldDB" id="A0A180G123"/>
<dbReference type="EnsemblFungi" id="PTTG_29995-t43_1">
    <property type="protein sequence ID" value="PTTG_29995-t43_1-p1"/>
    <property type="gene ID" value="PTTG_29995"/>
</dbReference>
<reference evidence="2" key="1">
    <citation type="submission" date="2009-11" db="EMBL/GenBank/DDBJ databases">
        <authorList>
            <consortium name="The Broad Institute Genome Sequencing Platform"/>
            <person name="Ward D."/>
            <person name="Feldgarden M."/>
            <person name="Earl A."/>
            <person name="Young S.K."/>
            <person name="Zeng Q."/>
            <person name="Koehrsen M."/>
            <person name="Alvarado L."/>
            <person name="Berlin A."/>
            <person name="Bochicchio J."/>
            <person name="Borenstein D."/>
            <person name="Chapman S.B."/>
            <person name="Chen Z."/>
            <person name="Engels R."/>
            <person name="Freedman E."/>
            <person name="Gellesch M."/>
            <person name="Goldberg J."/>
            <person name="Griggs A."/>
            <person name="Gujja S."/>
            <person name="Heilman E."/>
            <person name="Heiman D."/>
            <person name="Hepburn T."/>
            <person name="Howarth C."/>
            <person name="Jen D."/>
            <person name="Larson L."/>
            <person name="Lewis B."/>
            <person name="Mehta T."/>
            <person name="Park D."/>
            <person name="Pearson M."/>
            <person name="Roberts A."/>
            <person name="Saif S."/>
            <person name="Shea T."/>
            <person name="Shenoy N."/>
            <person name="Sisk P."/>
            <person name="Stolte C."/>
            <person name="Sykes S."/>
            <person name="Thomson T."/>
            <person name="Walk T."/>
            <person name="White J."/>
            <person name="Yandava C."/>
            <person name="Izard J."/>
            <person name="Baranova O.V."/>
            <person name="Blanton J.M."/>
            <person name="Tanner A.C."/>
            <person name="Dewhirst F.E."/>
            <person name="Haas B."/>
            <person name="Nusbaum C."/>
            <person name="Birren B."/>
        </authorList>
    </citation>
    <scope>NUCLEOTIDE SEQUENCE [LARGE SCALE GENOMIC DNA]</scope>
    <source>
        <strain evidence="2">1-1 BBBD Race 1</strain>
    </source>
</reference>
<dbReference type="Proteomes" id="UP000005240">
    <property type="component" value="Unassembled WGS sequence"/>
</dbReference>
<name>A0A180G123_PUCT1</name>
<accession>A0A180G123</accession>
<gene>
    <name evidence="2" type="ORF">PTTG_29995</name>
</gene>
<dbReference type="EMBL" id="ADAS02001368">
    <property type="protein sequence ID" value="OAV86268.1"/>
    <property type="molecule type" value="Genomic_DNA"/>
</dbReference>
<proteinExistence type="predicted"/>
<protein>
    <submittedName>
        <fullName evidence="2 3">Uncharacterized protein</fullName>
    </submittedName>
</protein>
<evidence type="ECO:0000313" key="4">
    <source>
        <dbReference type="Proteomes" id="UP000005240"/>
    </source>
</evidence>
<sequence>KLVGVGFVVYGRPTIPDPGSFVQDAKSAEQSNRFVQESNNLVANDLKIQPPISPPNSDRLAVRLGSDHSLGLVVPIEDEERPGGSGNPTSHHWDREDDQNPYSFLSDEDKIQNGEPDALPEDISLSTLAWEQKYSTLFGEPGSQGATNSGIVVRGEEMGTFQLAEMLDISDTVRRAKEIISA</sequence>
<evidence type="ECO:0000313" key="2">
    <source>
        <dbReference type="EMBL" id="OAV86268.1"/>
    </source>
</evidence>
<evidence type="ECO:0000313" key="3">
    <source>
        <dbReference type="EnsemblFungi" id="PTTG_29995-t43_1-p1"/>
    </source>
</evidence>
<organism evidence="2">
    <name type="scientific">Puccinia triticina (isolate 1-1 / race 1 (BBBD))</name>
    <name type="common">Brown leaf rust fungus</name>
    <dbReference type="NCBI Taxonomy" id="630390"/>
    <lineage>
        <taxon>Eukaryota</taxon>
        <taxon>Fungi</taxon>
        <taxon>Dikarya</taxon>
        <taxon>Basidiomycota</taxon>
        <taxon>Pucciniomycotina</taxon>
        <taxon>Pucciniomycetes</taxon>
        <taxon>Pucciniales</taxon>
        <taxon>Pucciniaceae</taxon>
        <taxon>Puccinia</taxon>
    </lineage>
</organism>
<feature type="non-terminal residue" evidence="2">
    <location>
        <position position="1"/>
    </location>
</feature>
<reference evidence="3 4" key="3">
    <citation type="journal article" date="2017" name="G3 (Bethesda)">
        <title>Comparative analysis highlights variable genome content of wheat rusts and divergence of the mating loci.</title>
        <authorList>
            <person name="Cuomo C.A."/>
            <person name="Bakkeren G."/>
            <person name="Khalil H.B."/>
            <person name="Panwar V."/>
            <person name="Joly D."/>
            <person name="Linning R."/>
            <person name="Sakthikumar S."/>
            <person name="Song X."/>
            <person name="Adiconis X."/>
            <person name="Fan L."/>
            <person name="Goldberg J.M."/>
            <person name="Levin J.Z."/>
            <person name="Young S."/>
            <person name="Zeng Q."/>
            <person name="Anikster Y."/>
            <person name="Bruce M."/>
            <person name="Wang M."/>
            <person name="Yin C."/>
            <person name="McCallum B."/>
            <person name="Szabo L.J."/>
            <person name="Hulbert S."/>
            <person name="Chen X."/>
            <person name="Fellers J.P."/>
        </authorList>
    </citation>
    <scope>NUCLEOTIDE SEQUENCE</scope>
    <source>
        <strain evidence="4">Isolate 1-1 / race 1 (BBBD)</strain>
        <strain evidence="3">isolate 1-1 / race 1 (BBBD)</strain>
    </source>
</reference>
<feature type="non-terminal residue" evidence="2">
    <location>
        <position position="182"/>
    </location>
</feature>